<dbReference type="STRING" id="1148.gene:10499886"/>
<dbReference type="InterPro" id="IPR008964">
    <property type="entry name" value="Invasin/intimin_cell_adhesion"/>
</dbReference>
<dbReference type="InParanoid" id="Q55743"/>
<keyword evidence="2" id="KW-1185">Reference proteome</keyword>
<reference evidence="1 2" key="2">
    <citation type="journal article" date="1996" name="DNA Res.">
        <title>Sequence analysis of the genome of the unicellular cyanobacterium Synechocystis sp. strain PCC6803. II. Sequence determination of the entire genome and assignment of potential protein-coding regions.</title>
        <authorList>
            <person name="Kaneko T."/>
            <person name="Sato S."/>
            <person name="Kotani H."/>
            <person name="Tanaka A."/>
            <person name="Asamizu E."/>
            <person name="Nakamura Y."/>
            <person name="Miyajima N."/>
            <person name="Hirosawa M."/>
            <person name="Sugiura M."/>
            <person name="Sasamoto S."/>
            <person name="Kimura T."/>
            <person name="Hosouchi T."/>
            <person name="Matsuno A."/>
            <person name="Muraki A."/>
            <person name="Nakazaki N."/>
            <person name="Naruo K."/>
            <person name="Okumura S."/>
            <person name="Shimpo S."/>
            <person name="Takeuchi C."/>
            <person name="Wada T."/>
            <person name="Watanabe A."/>
            <person name="Yamada M."/>
            <person name="Yasuda M."/>
            <person name="Tabata S."/>
        </authorList>
    </citation>
    <scope>NUCLEOTIDE SEQUENCE [LARGE SCALE GENOMIC DNA]</scope>
    <source>
        <strain evidence="2">ATCC 27184 / PCC 6803 / Kazusa</strain>
    </source>
</reference>
<dbReference type="EnsemblBacteria" id="BAA10385">
    <property type="protein sequence ID" value="BAA10385"/>
    <property type="gene ID" value="BAA10385"/>
</dbReference>
<dbReference type="SUPFAM" id="SSF49373">
    <property type="entry name" value="Invasin/intimin cell-adhesion fragments"/>
    <property type="match status" value="1"/>
</dbReference>
<dbReference type="eggNOG" id="COG5266">
    <property type="taxonomic scope" value="Bacteria"/>
</dbReference>
<protein>
    <submittedName>
        <fullName evidence="1">Sll0382 protein</fullName>
    </submittedName>
</protein>
<evidence type="ECO:0000313" key="1">
    <source>
        <dbReference type="EMBL" id="BAA10385.1"/>
    </source>
</evidence>
<name>Q55743_SYNY3</name>
<reference evidence="1 2" key="1">
    <citation type="journal article" date="1995" name="DNA Res.">
        <title>Sequence analysis of the genome of the unicellular cyanobacterium Synechocystis sp. strain PCC6803. I. Sequence features in the 1 Mb region from map positions 64% to 92% of the genome.</title>
        <authorList>
            <person name="Kaneko T."/>
            <person name="Tanaka A."/>
            <person name="Sato S."/>
            <person name="Kotani H."/>
            <person name="Sazuka T."/>
            <person name="Miyajima N."/>
            <person name="Sugiura M."/>
            <person name="Tabata S."/>
        </authorList>
    </citation>
    <scope>NUCLEOTIDE SEQUENCE [LARGE SCALE GENOMIC DNA]</scope>
    <source>
        <strain evidence="2">ATCC 27184 / PCC 6803 / Kazusa</strain>
    </source>
</reference>
<organism evidence="1 2">
    <name type="scientific">Synechocystis sp. (strain ATCC 27184 / PCC 6803 / Kazusa)</name>
    <dbReference type="NCBI Taxonomy" id="1111708"/>
    <lineage>
        <taxon>Bacteria</taxon>
        <taxon>Bacillati</taxon>
        <taxon>Cyanobacteriota</taxon>
        <taxon>Cyanophyceae</taxon>
        <taxon>Synechococcales</taxon>
        <taxon>Merismopediaceae</taxon>
        <taxon>Synechocystis</taxon>
    </lineage>
</organism>
<dbReference type="AlphaFoldDB" id="Q55743"/>
<dbReference type="PaxDb" id="1148-1001654"/>
<proteinExistence type="predicted"/>
<dbReference type="IntAct" id="Q55743">
    <property type="interactions" value="3"/>
</dbReference>
<dbReference type="EMBL" id="BA000022">
    <property type="protein sequence ID" value="BAA10385.1"/>
    <property type="molecule type" value="Genomic_DNA"/>
</dbReference>
<sequence>MKFNLALFCLAGGILTQTVSVLAHGVKVEHHSVAAIAVAAHYDSGQPMAEAQVLVYAPNNSTEPWLTGVTDKEGKFIFTPAGDRPGNWEVAVRQGGHGNMITIPWQPETTAVDSTDTANALTSSVNQGTPEITVASVPDANAALSPIQRGITLGAVIWGFVGTALFFSRSKGEGRA</sequence>
<evidence type="ECO:0000313" key="2">
    <source>
        <dbReference type="Proteomes" id="UP000001425"/>
    </source>
</evidence>
<dbReference type="PIR" id="S76539">
    <property type="entry name" value="S76539"/>
</dbReference>
<dbReference type="KEGG" id="syn:sll0382"/>
<gene>
    <name evidence="1" type="ordered locus">sll0382</name>
</gene>
<accession>Q55743</accession>
<dbReference type="Proteomes" id="UP000001425">
    <property type="component" value="Chromosome"/>
</dbReference>